<dbReference type="InterPro" id="IPR028098">
    <property type="entry name" value="Glyco_trans_4-like_N"/>
</dbReference>
<dbReference type="Pfam" id="PF00534">
    <property type="entry name" value="Glycos_transf_1"/>
    <property type="match status" value="1"/>
</dbReference>
<dbReference type="CDD" id="cd03811">
    <property type="entry name" value="GT4_GT28_WabH-like"/>
    <property type="match status" value="1"/>
</dbReference>
<evidence type="ECO:0000313" key="5">
    <source>
        <dbReference type="Proteomes" id="UP001304515"/>
    </source>
</evidence>
<dbReference type="PANTHER" id="PTHR12526:SF630">
    <property type="entry name" value="GLYCOSYLTRANSFERASE"/>
    <property type="match status" value="1"/>
</dbReference>
<dbReference type="Proteomes" id="UP001304515">
    <property type="component" value="Chromosome"/>
</dbReference>
<dbReference type="InterPro" id="IPR001296">
    <property type="entry name" value="Glyco_trans_1"/>
</dbReference>
<dbReference type="Pfam" id="PF13439">
    <property type="entry name" value="Glyco_transf_4"/>
    <property type="match status" value="1"/>
</dbReference>
<dbReference type="AlphaFoldDB" id="A0AA96EX68"/>
<reference evidence="3 5" key="1">
    <citation type="submission" date="2023-09" db="EMBL/GenBank/DDBJ databases">
        <title>Flavobacterium sp. a novel bacteria isolate from Pepper rhizosphere.</title>
        <authorList>
            <person name="Peng Y."/>
            <person name="Lee J."/>
        </authorList>
    </citation>
    <scope>NUCLEOTIDE SEQUENCE</scope>
    <source>
        <strain evidence="3">PMR2A8</strain>
        <strain evidence="4 5">PMTSA4</strain>
    </source>
</reference>
<keyword evidence="3" id="KW-0328">Glycosyltransferase</keyword>
<dbReference type="SUPFAM" id="SSF53756">
    <property type="entry name" value="UDP-Glycosyltransferase/glycogen phosphorylase"/>
    <property type="match status" value="1"/>
</dbReference>
<dbReference type="RefSeq" id="WP_313325564.1">
    <property type="nucleotide sequence ID" value="NZ_CP134878.1"/>
</dbReference>
<feature type="domain" description="Glycosyltransferase subfamily 4-like N-terminal" evidence="2">
    <location>
        <begin position="12"/>
        <end position="160"/>
    </location>
</feature>
<gene>
    <name evidence="4" type="ORF">RN605_13365</name>
    <name evidence="3" type="ORF">RN608_06195</name>
</gene>
<dbReference type="Gene3D" id="3.40.50.2000">
    <property type="entry name" value="Glycogen Phosphorylase B"/>
    <property type="match status" value="2"/>
</dbReference>
<accession>A0AA96J5G5</accession>
<evidence type="ECO:0000313" key="3">
    <source>
        <dbReference type="EMBL" id="WNM20268.1"/>
    </source>
</evidence>
<dbReference type="PANTHER" id="PTHR12526">
    <property type="entry name" value="GLYCOSYLTRANSFERASE"/>
    <property type="match status" value="1"/>
</dbReference>
<dbReference type="KEGG" id="fcj:RN605_13365"/>
<dbReference type="GO" id="GO:0016757">
    <property type="term" value="F:glycosyltransferase activity"/>
    <property type="evidence" value="ECO:0007669"/>
    <property type="project" value="UniProtKB-KW"/>
</dbReference>
<accession>A0AA96EX68</accession>
<evidence type="ECO:0000313" key="4">
    <source>
        <dbReference type="EMBL" id="WNM21658.1"/>
    </source>
</evidence>
<dbReference type="EC" id="2.4.-.-" evidence="3"/>
<protein>
    <submittedName>
        <fullName evidence="3">Glycosyltransferase</fullName>
        <ecNumber evidence="3">2.4.-.-</ecNumber>
    </submittedName>
</protein>
<keyword evidence="3" id="KW-0808">Transferase</keyword>
<keyword evidence="5" id="KW-1185">Reference proteome</keyword>
<organism evidence="3">
    <name type="scientific">Flavobacterium capsici</name>
    <dbReference type="NCBI Taxonomy" id="3075618"/>
    <lineage>
        <taxon>Bacteria</taxon>
        <taxon>Pseudomonadati</taxon>
        <taxon>Bacteroidota</taxon>
        <taxon>Flavobacteriia</taxon>
        <taxon>Flavobacteriales</taxon>
        <taxon>Flavobacteriaceae</taxon>
        <taxon>Flavobacterium</taxon>
    </lineage>
</organism>
<feature type="domain" description="Glycosyl transferase family 1" evidence="1">
    <location>
        <begin position="169"/>
        <end position="332"/>
    </location>
</feature>
<dbReference type="EMBL" id="CP134890">
    <property type="protein sequence ID" value="WNM21658.1"/>
    <property type="molecule type" value="Genomic_DNA"/>
</dbReference>
<evidence type="ECO:0000259" key="2">
    <source>
        <dbReference type="Pfam" id="PF13439"/>
    </source>
</evidence>
<proteinExistence type="predicted"/>
<evidence type="ECO:0000259" key="1">
    <source>
        <dbReference type="Pfam" id="PF00534"/>
    </source>
</evidence>
<name>A0AA96EX68_9FLAO</name>
<sequence>MRILQVIDSLEIGGAERMAINYANGLADKIEFSGIVVTRKEGELKSKLNTNVSYLFLDKRKIVDFRALKKLKKYCKENKITHLHPHSTSYFFIFLFHFFLRDVKIIWHDHYGLSEFLSKRKSLVLKIASRFFQGIISVNYQLKEWAEKELYCKNVIYLPNFTSIETSEEKNTKLSGLEGKRILCLANLRIQKNHFFLIEIAKKIKETHPDWTFHLVGKDFNDSYSLTLREKIQFENLQNTVFIYGSKNDTSNIINQSEICIFTSSSEGLPVALLEFGLHSKAVVSTSVGEIPLIIKNDKNGLLVDVDDVEGFNSALNSLINNSELRNQIGMNLHDTILKNNSEEAVLNQYLSWLNSN</sequence>
<dbReference type="EMBL" id="CP134878">
    <property type="protein sequence ID" value="WNM20268.1"/>
    <property type="molecule type" value="Genomic_DNA"/>
</dbReference>